<dbReference type="AlphaFoldDB" id="A0A176SZA0"/>
<proteinExistence type="predicted"/>
<dbReference type="EMBL" id="LVWE01000085">
    <property type="protein sequence ID" value="OAD40751.1"/>
    <property type="molecule type" value="Genomic_DNA"/>
</dbReference>
<sequence>MLLIFLFFIGTTFSQSDIFYFKDANSSLTYKNIAQEEFNPLEKEILKENLMPLFGLRYLLIKRV</sequence>
<gene>
    <name evidence="1" type="ORF">LPB303_15985</name>
</gene>
<dbReference type="Proteomes" id="UP000076923">
    <property type="component" value="Unassembled WGS sequence"/>
</dbReference>
<comment type="caution">
    <text evidence="1">The sequence shown here is derived from an EMBL/GenBank/DDBJ whole genome shotgun (WGS) entry which is preliminary data.</text>
</comment>
<dbReference type="STRING" id="1333662.LPB303_15985"/>
<reference evidence="1 2" key="1">
    <citation type="submission" date="2016-02" db="EMBL/GenBank/DDBJ databases">
        <title>Draft genome sequence of Polaribacter atrinae KACC17473.</title>
        <authorList>
            <person name="Shin S.-K."/>
            <person name="Yi H."/>
        </authorList>
    </citation>
    <scope>NUCLEOTIDE SEQUENCE [LARGE SCALE GENOMIC DNA]</scope>
    <source>
        <strain evidence="1 2">KACC 17473</strain>
    </source>
</reference>
<accession>A0A176SZA0</accession>
<protein>
    <submittedName>
        <fullName evidence="1">Uncharacterized protein</fullName>
    </submittedName>
</protein>
<keyword evidence="2" id="KW-1185">Reference proteome</keyword>
<evidence type="ECO:0000313" key="2">
    <source>
        <dbReference type="Proteomes" id="UP000076923"/>
    </source>
</evidence>
<name>A0A176SZA0_9FLAO</name>
<organism evidence="1 2">
    <name type="scientific">Polaribacter atrinae</name>
    <dbReference type="NCBI Taxonomy" id="1333662"/>
    <lineage>
        <taxon>Bacteria</taxon>
        <taxon>Pseudomonadati</taxon>
        <taxon>Bacteroidota</taxon>
        <taxon>Flavobacteriia</taxon>
        <taxon>Flavobacteriales</taxon>
        <taxon>Flavobacteriaceae</taxon>
    </lineage>
</organism>
<evidence type="ECO:0000313" key="1">
    <source>
        <dbReference type="EMBL" id="OAD40751.1"/>
    </source>
</evidence>